<dbReference type="InterPro" id="IPR013912">
    <property type="entry name" value="Adenylate_cyclase-assoc_CAP_C"/>
</dbReference>
<dbReference type="GO" id="GO:0003779">
    <property type="term" value="F:actin binding"/>
    <property type="evidence" value="ECO:0007669"/>
    <property type="project" value="InterPro"/>
</dbReference>
<dbReference type="PROSITE" id="PS01088">
    <property type="entry name" value="CAP_1"/>
    <property type="match status" value="1"/>
</dbReference>
<evidence type="ECO:0000256" key="2">
    <source>
        <dbReference type="SAM" id="MobiDB-lite"/>
    </source>
</evidence>
<name>A0AAW1PM71_9CHLO</name>
<dbReference type="InterPro" id="IPR017901">
    <property type="entry name" value="C-CAP_CF_C-like"/>
</dbReference>
<feature type="compositionally biased region" description="Low complexity" evidence="2">
    <location>
        <begin position="291"/>
        <end position="303"/>
    </location>
</feature>
<dbReference type="AlphaFoldDB" id="A0AAW1PM71"/>
<dbReference type="GO" id="GO:0019933">
    <property type="term" value="P:cAMP-mediated signaling"/>
    <property type="evidence" value="ECO:0007669"/>
    <property type="project" value="TreeGrafter"/>
</dbReference>
<dbReference type="Pfam" id="PF08603">
    <property type="entry name" value="CAP_C"/>
    <property type="match status" value="1"/>
</dbReference>
<dbReference type="Gene3D" id="2.160.20.70">
    <property type="match status" value="1"/>
</dbReference>
<evidence type="ECO:0000256" key="1">
    <source>
        <dbReference type="ARBA" id="ARBA00007659"/>
    </source>
</evidence>
<dbReference type="PANTHER" id="PTHR10652:SF0">
    <property type="entry name" value="ADENYLYL CYCLASE-ASSOCIATED PROTEIN"/>
    <property type="match status" value="1"/>
</dbReference>
<protein>
    <recommendedName>
        <fullName evidence="3">C-CAP/cofactor C-like domain-containing protein</fullName>
    </recommendedName>
</protein>
<dbReference type="Proteomes" id="UP001465755">
    <property type="component" value="Unassembled WGS sequence"/>
</dbReference>
<dbReference type="GO" id="GO:0008179">
    <property type="term" value="F:adenylate cyclase binding"/>
    <property type="evidence" value="ECO:0007669"/>
    <property type="project" value="TreeGrafter"/>
</dbReference>
<dbReference type="InterPro" id="IPR001837">
    <property type="entry name" value="Adenylate_cyclase-assoc_CAP"/>
</dbReference>
<sequence>MAASQLADLINRLESVTQRLETQASRPASEAPTAAPASANIAAENSASPPSSGGSVLAAWDAQVASAVTRFVELGQQLGDEVAKFTGIVSLAFKEERRVVEAFTQCKAPDASGLQALIGPTGKQMMAASEMADNRRSAVFNHLKTAADALQALTWVCYTGPSCGMSLPAKHVAESWQGSEFYANKVLMQHKASGPEHVAWVQQLKDTIAALGSFVQAHYKTGPLWNAKGTSVAEFLKGGSTSAPAAAPAAAPAPASAPTSAPAPSAPSRGAPAPPPPPPGGPGALLKEAMAKQAASGAAPKPAGGQGGMAAVLGQLNKGDGVTSGLRKVTDDMKTKNRADRTSLVASTAAPASAAPAASVPGLKKGPSRGPSRIACEQGGRRWVIENQVNENAVVLEDTNPKQSVYIFGCHQSTIQIKGKVNAVSLDQCTKVGLLVEDVVASCEMVNCSSVKTQITGVVPTCAVDKCDGVQLYLSEASLGIEILTAKCSEMNVILLQPDDADPIEHALPEQFLSRLVNGRFVTEAVSHSGG</sequence>
<dbReference type="InterPro" id="IPR006599">
    <property type="entry name" value="CARP_motif"/>
</dbReference>
<reference evidence="4 5" key="1">
    <citation type="journal article" date="2024" name="Nat. Commun.">
        <title>Phylogenomics reveals the evolutionary origins of lichenization in chlorophyte algae.</title>
        <authorList>
            <person name="Puginier C."/>
            <person name="Libourel C."/>
            <person name="Otte J."/>
            <person name="Skaloud P."/>
            <person name="Haon M."/>
            <person name="Grisel S."/>
            <person name="Petersen M."/>
            <person name="Berrin J.G."/>
            <person name="Delaux P.M."/>
            <person name="Dal Grande F."/>
            <person name="Keller J."/>
        </authorList>
    </citation>
    <scope>NUCLEOTIDE SEQUENCE [LARGE SCALE GENOMIC DNA]</scope>
    <source>
        <strain evidence="4 5">SAG 2036</strain>
    </source>
</reference>
<dbReference type="InterPro" id="IPR036222">
    <property type="entry name" value="CAP_N_sf"/>
</dbReference>
<dbReference type="SUPFAM" id="SSF101278">
    <property type="entry name" value="N-terminal domain of adenylylcyclase associated protein, CAP"/>
    <property type="match status" value="1"/>
</dbReference>
<dbReference type="Pfam" id="PF21938">
    <property type="entry name" value="CAP_N"/>
    <property type="match status" value="1"/>
</dbReference>
<dbReference type="SMART" id="SM00673">
    <property type="entry name" value="CARP"/>
    <property type="match status" value="2"/>
</dbReference>
<organism evidence="4 5">
    <name type="scientific">Symbiochloris irregularis</name>
    <dbReference type="NCBI Taxonomy" id="706552"/>
    <lineage>
        <taxon>Eukaryota</taxon>
        <taxon>Viridiplantae</taxon>
        <taxon>Chlorophyta</taxon>
        <taxon>core chlorophytes</taxon>
        <taxon>Trebouxiophyceae</taxon>
        <taxon>Trebouxiales</taxon>
        <taxon>Trebouxiaceae</taxon>
        <taxon>Symbiochloris</taxon>
    </lineage>
</organism>
<dbReference type="EMBL" id="JALJOQ010000017">
    <property type="protein sequence ID" value="KAK9809647.1"/>
    <property type="molecule type" value="Genomic_DNA"/>
</dbReference>
<accession>A0AAW1PM71</accession>
<dbReference type="SUPFAM" id="SSF69340">
    <property type="entry name" value="C-terminal domain of adenylylcyclase associated protein"/>
    <property type="match status" value="1"/>
</dbReference>
<dbReference type="InterPro" id="IPR016098">
    <property type="entry name" value="CAP/MinC_C"/>
</dbReference>
<feature type="region of interest" description="Disordered" evidence="2">
    <location>
        <begin position="20"/>
        <end position="54"/>
    </location>
</feature>
<feature type="compositionally biased region" description="Low complexity" evidence="2">
    <location>
        <begin position="345"/>
        <end position="361"/>
    </location>
</feature>
<dbReference type="GO" id="GO:0007015">
    <property type="term" value="P:actin filament organization"/>
    <property type="evidence" value="ECO:0007669"/>
    <property type="project" value="TreeGrafter"/>
</dbReference>
<feature type="domain" description="C-CAP/cofactor C-like" evidence="3">
    <location>
        <begin position="367"/>
        <end position="508"/>
    </location>
</feature>
<evidence type="ECO:0000259" key="3">
    <source>
        <dbReference type="PROSITE" id="PS51329"/>
    </source>
</evidence>
<dbReference type="GO" id="GO:0005737">
    <property type="term" value="C:cytoplasm"/>
    <property type="evidence" value="ECO:0007669"/>
    <property type="project" value="TreeGrafter"/>
</dbReference>
<feature type="region of interest" description="Disordered" evidence="2">
    <location>
        <begin position="240"/>
        <end position="373"/>
    </location>
</feature>
<evidence type="ECO:0000313" key="4">
    <source>
        <dbReference type="EMBL" id="KAK9809647.1"/>
    </source>
</evidence>
<dbReference type="FunFam" id="1.25.40.330:FF:000001">
    <property type="entry name" value="Adenylyl cyclase-associated protein"/>
    <property type="match status" value="1"/>
</dbReference>
<dbReference type="InterPro" id="IPR053950">
    <property type="entry name" value="CAP_N"/>
</dbReference>
<feature type="compositionally biased region" description="Pro residues" evidence="2">
    <location>
        <begin position="272"/>
        <end position="281"/>
    </location>
</feature>
<dbReference type="InterPro" id="IPR036223">
    <property type="entry name" value="CAP_C_sf"/>
</dbReference>
<evidence type="ECO:0000313" key="5">
    <source>
        <dbReference type="Proteomes" id="UP001465755"/>
    </source>
</evidence>
<comment type="caution">
    <text evidence="4">The sequence shown here is derived from an EMBL/GenBank/DDBJ whole genome shotgun (WGS) entry which is preliminary data.</text>
</comment>
<keyword evidence="5" id="KW-1185">Reference proteome</keyword>
<dbReference type="PROSITE" id="PS51329">
    <property type="entry name" value="C_CAP_COFACTOR_C"/>
    <property type="match status" value="1"/>
</dbReference>
<gene>
    <name evidence="4" type="ORF">WJX73_000004</name>
</gene>
<comment type="similarity">
    <text evidence="1">Belongs to the CAP family.</text>
</comment>
<dbReference type="PANTHER" id="PTHR10652">
    <property type="entry name" value="ADENYLYL CYCLASE-ASSOCIATED PROTEIN"/>
    <property type="match status" value="1"/>
</dbReference>
<dbReference type="InterPro" id="IPR018106">
    <property type="entry name" value="CAP_CS_N"/>
</dbReference>
<proteinExistence type="inferred from homology"/>
<dbReference type="Gene3D" id="1.25.40.330">
    <property type="entry name" value="Adenylate cyclase-associated CAP, N-terminal domain"/>
    <property type="match status" value="1"/>
</dbReference>
<feature type="compositionally biased region" description="Low complexity" evidence="2">
    <location>
        <begin position="24"/>
        <end position="54"/>
    </location>
</feature>
<feature type="compositionally biased region" description="Basic and acidic residues" evidence="2">
    <location>
        <begin position="328"/>
        <end position="341"/>
    </location>
</feature>
<feature type="compositionally biased region" description="Low complexity" evidence="2">
    <location>
        <begin position="240"/>
        <end position="271"/>
    </location>
</feature>